<accession>A0A9P0HIB0</accession>
<dbReference type="EMBL" id="OV725081">
    <property type="protein sequence ID" value="CAH1403035.1"/>
    <property type="molecule type" value="Genomic_DNA"/>
</dbReference>
<reference evidence="1" key="1">
    <citation type="submission" date="2022-01" db="EMBL/GenBank/DDBJ databases">
        <authorList>
            <person name="King R."/>
        </authorList>
    </citation>
    <scope>NUCLEOTIDE SEQUENCE</scope>
</reference>
<organism evidence="1 2">
    <name type="scientific">Nezara viridula</name>
    <name type="common">Southern green stink bug</name>
    <name type="synonym">Cimex viridulus</name>
    <dbReference type="NCBI Taxonomy" id="85310"/>
    <lineage>
        <taxon>Eukaryota</taxon>
        <taxon>Metazoa</taxon>
        <taxon>Ecdysozoa</taxon>
        <taxon>Arthropoda</taxon>
        <taxon>Hexapoda</taxon>
        <taxon>Insecta</taxon>
        <taxon>Pterygota</taxon>
        <taxon>Neoptera</taxon>
        <taxon>Paraneoptera</taxon>
        <taxon>Hemiptera</taxon>
        <taxon>Heteroptera</taxon>
        <taxon>Panheteroptera</taxon>
        <taxon>Pentatomomorpha</taxon>
        <taxon>Pentatomoidea</taxon>
        <taxon>Pentatomidae</taxon>
        <taxon>Pentatominae</taxon>
        <taxon>Nezara</taxon>
    </lineage>
</organism>
<protein>
    <submittedName>
        <fullName evidence="1">Uncharacterized protein</fullName>
    </submittedName>
</protein>
<dbReference type="Proteomes" id="UP001152798">
    <property type="component" value="Chromosome 5"/>
</dbReference>
<dbReference type="AlphaFoldDB" id="A0A9P0HIB0"/>
<name>A0A9P0HIB0_NEZVI</name>
<keyword evidence="2" id="KW-1185">Reference proteome</keyword>
<proteinExistence type="predicted"/>
<sequence>MNPRTPLVGIPPSSSTAFYLVFRSASSGMGSSLYFQFGGSSLPSFFQNGTIIFREPPDFVEIATVILGVFGLHRFRKTGRFRKEKAGGNPDRGKISFSNPVETYSALIAAELVSFYLSLLSLPNHAKKSVC</sequence>
<evidence type="ECO:0000313" key="1">
    <source>
        <dbReference type="EMBL" id="CAH1403035.1"/>
    </source>
</evidence>
<evidence type="ECO:0000313" key="2">
    <source>
        <dbReference type="Proteomes" id="UP001152798"/>
    </source>
</evidence>
<gene>
    <name evidence="1" type="ORF">NEZAVI_LOCUS11709</name>
</gene>